<dbReference type="InterPro" id="IPR010064">
    <property type="entry name" value="HK97-gp10_tail"/>
</dbReference>
<proteinExistence type="predicted"/>
<protein>
    <submittedName>
        <fullName evidence="1">Type I neck protein</fullName>
    </submittedName>
</protein>
<evidence type="ECO:0000313" key="1">
    <source>
        <dbReference type="EMBL" id="DAE17465.1"/>
    </source>
</evidence>
<dbReference type="Pfam" id="PF04883">
    <property type="entry name" value="HK97-gp10_like"/>
    <property type="match status" value="1"/>
</dbReference>
<sequence length="189" mass="21409">MNLKEFADKLDMLAHGSTRDEFFLSCTDELSARLLSKVRKRTPVGPGEFRVATDKEVNKGRRLYSSQSGVDKKGETHYSIEKTGKTAKGVKLIKLRNGGLLRRSWQATKAKGGGRTYSAKVFNPIEYASFVEYGHRQHVGQFVPVLGKRLKRAWIPGQHMLQNSRNEFSKSTDKILQRRLDAWLKGGLK</sequence>
<dbReference type="EMBL" id="BK015641">
    <property type="protein sequence ID" value="DAE17465.1"/>
    <property type="molecule type" value="Genomic_DNA"/>
</dbReference>
<organism evidence="1">
    <name type="scientific">Siphoviridae sp. ctoRD1</name>
    <dbReference type="NCBI Taxonomy" id="2825669"/>
    <lineage>
        <taxon>Viruses</taxon>
        <taxon>Duplodnaviria</taxon>
        <taxon>Heunggongvirae</taxon>
        <taxon>Uroviricota</taxon>
        <taxon>Caudoviricetes</taxon>
    </lineage>
</organism>
<name>A0A8S5QF79_9CAUD</name>
<reference evidence="1" key="1">
    <citation type="journal article" date="2021" name="Proc. Natl. Acad. Sci. U.S.A.">
        <title>A Catalog of Tens of Thousands of Viruses from Human Metagenomes Reveals Hidden Associations with Chronic Diseases.</title>
        <authorList>
            <person name="Tisza M.J."/>
            <person name="Buck C.B."/>
        </authorList>
    </citation>
    <scope>NUCLEOTIDE SEQUENCE</scope>
    <source>
        <strain evidence="1">CtoRD1</strain>
    </source>
</reference>
<accession>A0A8S5QF79</accession>